<evidence type="ECO:0000313" key="2">
    <source>
        <dbReference type="EMBL" id="AQX02137.1"/>
    </source>
</evidence>
<dbReference type="Proteomes" id="UP000190848">
    <property type="component" value="Chromosome"/>
</dbReference>
<dbReference type="AlphaFoldDB" id="A0AAU8UY94"/>
<protein>
    <submittedName>
        <fullName evidence="2">DoxX family protein</fullName>
    </submittedName>
</protein>
<organism evidence="2 3">
    <name type="scientific">Elizabethkingia anophelis</name>
    <dbReference type="NCBI Taxonomy" id="1117645"/>
    <lineage>
        <taxon>Bacteria</taxon>
        <taxon>Pseudomonadati</taxon>
        <taxon>Bacteroidota</taxon>
        <taxon>Flavobacteriia</taxon>
        <taxon>Flavobacteriales</taxon>
        <taxon>Weeksellaceae</taxon>
        <taxon>Elizabethkingia</taxon>
    </lineage>
</organism>
<keyword evidence="1" id="KW-1133">Transmembrane helix</keyword>
<dbReference type="RefSeq" id="WP_078396220.1">
    <property type="nucleotide sequence ID" value="NZ_CP016374.1"/>
</dbReference>
<gene>
    <name evidence="2" type="ORF">BBD32_12005</name>
</gene>
<keyword evidence="1" id="KW-0812">Transmembrane</keyword>
<proteinExistence type="predicted"/>
<dbReference type="EMBL" id="CP016374">
    <property type="protein sequence ID" value="AQX02137.1"/>
    <property type="molecule type" value="Genomic_DNA"/>
</dbReference>
<reference evidence="2 3" key="1">
    <citation type="submission" date="2016-07" db="EMBL/GenBank/DDBJ databases">
        <title>Revisiting the taxonomy of the Elizabethkingia Genus using Whole-Genome Sequencing, Optical Mapping, and MALDI-TOF, along with proposal of three novel Elizabethkingia species: Elizabethkingia bruuniana sp. nov., Elizabethkingia ursingii sp. nov., and Elizabethkingia occulta sp. nov.</title>
        <authorList>
            <person name="Nicholson A.C."/>
        </authorList>
    </citation>
    <scope>NUCLEOTIDE SEQUENCE [LARGE SCALE GENOMIC DNA]</scope>
    <source>
        <strain evidence="2 3">F3201</strain>
    </source>
</reference>
<feature type="transmembrane region" description="Helical" evidence="1">
    <location>
        <begin position="71"/>
        <end position="89"/>
    </location>
</feature>
<keyword evidence="1" id="KW-0472">Membrane</keyword>
<feature type="transmembrane region" description="Helical" evidence="1">
    <location>
        <begin position="105"/>
        <end position="126"/>
    </location>
</feature>
<evidence type="ECO:0000256" key="1">
    <source>
        <dbReference type="SAM" id="Phobius"/>
    </source>
</evidence>
<name>A0AAU8UY94_9FLAO</name>
<feature type="transmembrane region" description="Helical" evidence="1">
    <location>
        <begin position="41"/>
        <end position="64"/>
    </location>
</feature>
<evidence type="ECO:0000313" key="3">
    <source>
        <dbReference type="Proteomes" id="UP000190848"/>
    </source>
</evidence>
<sequence>MANTFLLRIGLAVILLAHSAMSIFSGDVNHFGRDYLDHAGFAPFGVYLAWIIKLTHLVSVPLLLMNKWLKIIGISNILIFVMGVILIHAREGWFVVGGGRNGMEFNFLLIICFLSLMFPDGIRSLFKK</sequence>
<accession>A0AAU8UY94</accession>